<evidence type="ECO:0000256" key="15">
    <source>
        <dbReference type="SAM" id="Coils"/>
    </source>
</evidence>
<evidence type="ECO:0000259" key="17">
    <source>
        <dbReference type="Pfam" id="PF00535"/>
    </source>
</evidence>
<feature type="transmembrane region" description="Helical" evidence="16">
    <location>
        <begin position="501"/>
        <end position="524"/>
    </location>
</feature>
<dbReference type="EC" id="2.4.1.212" evidence="4"/>
<dbReference type="GO" id="GO:0085029">
    <property type="term" value="P:extracellular matrix assembly"/>
    <property type="evidence" value="ECO:0007669"/>
    <property type="project" value="TreeGrafter"/>
</dbReference>
<evidence type="ECO:0000256" key="8">
    <source>
        <dbReference type="ARBA" id="ARBA00023136"/>
    </source>
</evidence>
<organism evidence="18 19">
    <name type="scientific">Lucifera butyrica</name>
    <dbReference type="NCBI Taxonomy" id="1351585"/>
    <lineage>
        <taxon>Bacteria</taxon>
        <taxon>Bacillati</taxon>
        <taxon>Bacillota</taxon>
        <taxon>Negativicutes</taxon>
        <taxon>Veillonellales</taxon>
        <taxon>Veillonellaceae</taxon>
        <taxon>Lucifera</taxon>
    </lineage>
</organism>
<dbReference type="GO" id="GO:0005886">
    <property type="term" value="C:plasma membrane"/>
    <property type="evidence" value="ECO:0007669"/>
    <property type="project" value="UniProtKB-SubCell"/>
</dbReference>
<evidence type="ECO:0000256" key="5">
    <source>
        <dbReference type="ARBA" id="ARBA00022475"/>
    </source>
</evidence>
<dbReference type="CDD" id="cd06423">
    <property type="entry name" value="CESA_like"/>
    <property type="match status" value="1"/>
</dbReference>
<dbReference type="SUPFAM" id="SSF53448">
    <property type="entry name" value="Nucleotide-diphospho-sugar transferases"/>
    <property type="match status" value="1"/>
</dbReference>
<dbReference type="EMBL" id="UPPP01000127">
    <property type="protein sequence ID" value="VBB09484.1"/>
    <property type="molecule type" value="Genomic_DNA"/>
</dbReference>
<feature type="transmembrane region" description="Helical" evidence="16">
    <location>
        <begin position="560"/>
        <end position="584"/>
    </location>
</feature>
<protein>
    <recommendedName>
        <fullName evidence="10">Hyaluronan synthase</fullName>
        <ecNumber evidence="4">2.4.1.212</ecNumber>
    </recommendedName>
    <alternativeName>
        <fullName evidence="12">Hyaluronate synthase</fullName>
    </alternativeName>
    <alternativeName>
        <fullName evidence="11">Hyaluronic acid synthase</fullName>
    </alternativeName>
</protein>
<comment type="similarity">
    <text evidence="3">Belongs to the NodC/HAS family.</text>
</comment>
<name>A0A498RD52_9FIRM</name>
<evidence type="ECO:0000256" key="1">
    <source>
        <dbReference type="ARBA" id="ARBA00004236"/>
    </source>
</evidence>
<keyword evidence="5" id="KW-1003">Cell membrane</keyword>
<dbReference type="PANTHER" id="PTHR22913:SF12">
    <property type="entry name" value="MANNURONAN SYNTHASE"/>
    <property type="match status" value="1"/>
</dbReference>
<evidence type="ECO:0000256" key="16">
    <source>
        <dbReference type="SAM" id="Phobius"/>
    </source>
</evidence>
<dbReference type="Pfam" id="PF00535">
    <property type="entry name" value="Glycos_transf_2"/>
    <property type="match status" value="1"/>
</dbReference>
<feature type="transmembrane region" description="Helical" evidence="16">
    <location>
        <begin position="205"/>
        <end position="222"/>
    </location>
</feature>
<dbReference type="PANTHER" id="PTHR22913">
    <property type="entry name" value="HYALURONAN SYNTHASE"/>
    <property type="match status" value="1"/>
</dbReference>
<keyword evidence="6" id="KW-0328">Glycosyltransferase</keyword>
<dbReference type="GO" id="GO:0050501">
    <property type="term" value="F:hyaluronan synthase activity"/>
    <property type="evidence" value="ECO:0007669"/>
    <property type="project" value="UniProtKB-EC"/>
</dbReference>
<evidence type="ECO:0000256" key="7">
    <source>
        <dbReference type="ARBA" id="ARBA00022679"/>
    </source>
</evidence>
<keyword evidence="16" id="KW-0812">Transmembrane</keyword>
<evidence type="ECO:0000256" key="13">
    <source>
        <dbReference type="ARBA" id="ARBA00047709"/>
    </source>
</evidence>
<feature type="transmembrane region" description="Helical" evidence="16">
    <location>
        <begin position="172"/>
        <end position="193"/>
    </location>
</feature>
<comment type="catalytic activity">
    <reaction evidence="13">
        <text>[hyaluronan](n) + UDP-N-acetyl-alpha-D-glucosamine = N-acetyl-beta-D-glucosaminyl-(1-&gt;4)-[hyaluronan](n) + UDP + H(+)</text>
        <dbReference type="Rhea" id="RHEA:20465"/>
        <dbReference type="Rhea" id="RHEA-COMP:12583"/>
        <dbReference type="Rhea" id="RHEA-COMP:12585"/>
        <dbReference type="ChEBI" id="CHEBI:15378"/>
        <dbReference type="ChEBI" id="CHEBI:57705"/>
        <dbReference type="ChEBI" id="CHEBI:58223"/>
        <dbReference type="ChEBI" id="CHEBI:132153"/>
        <dbReference type="ChEBI" id="CHEBI:132154"/>
        <dbReference type="EC" id="2.4.1.212"/>
    </reaction>
</comment>
<evidence type="ECO:0000256" key="4">
    <source>
        <dbReference type="ARBA" id="ARBA00012207"/>
    </source>
</evidence>
<comment type="subcellular location">
    <subcellularLocation>
        <location evidence="1">Cell membrane</location>
    </subcellularLocation>
</comment>
<dbReference type="InterPro" id="IPR029044">
    <property type="entry name" value="Nucleotide-diphossugar_trans"/>
</dbReference>
<dbReference type="Proteomes" id="UP000277811">
    <property type="component" value="Unassembled WGS sequence"/>
</dbReference>
<accession>A0A498RD52</accession>
<comment type="pathway">
    <text evidence="2">Glycan biosynthesis; hyaluronan biosynthesis.</text>
</comment>
<keyword evidence="15" id="KW-0175">Coiled coil</keyword>
<comment type="catalytic activity">
    <reaction evidence="14">
        <text>N-acetyl-beta-D-glucosaminyl-(1-&gt;4)-[hyaluronan](n) + UDP-alpha-D-glucuronate = [hyaluronan](n+1) + UDP + H(+)</text>
        <dbReference type="Rhea" id="RHEA:12528"/>
        <dbReference type="Rhea" id="RHEA-COMP:12585"/>
        <dbReference type="Rhea" id="RHEA-COMP:12587"/>
        <dbReference type="ChEBI" id="CHEBI:15378"/>
        <dbReference type="ChEBI" id="CHEBI:58052"/>
        <dbReference type="ChEBI" id="CHEBI:58223"/>
        <dbReference type="ChEBI" id="CHEBI:132153"/>
        <dbReference type="ChEBI" id="CHEBI:132154"/>
        <dbReference type="EC" id="2.4.1.212"/>
    </reaction>
</comment>
<gene>
    <name evidence="18" type="ORF">LUCI_4779</name>
</gene>
<dbReference type="AlphaFoldDB" id="A0A498RD52"/>
<evidence type="ECO:0000313" key="19">
    <source>
        <dbReference type="Proteomes" id="UP000277811"/>
    </source>
</evidence>
<evidence type="ECO:0000256" key="11">
    <source>
        <dbReference type="ARBA" id="ARBA00042148"/>
    </source>
</evidence>
<evidence type="ECO:0000313" key="18">
    <source>
        <dbReference type="EMBL" id="VBB09484.1"/>
    </source>
</evidence>
<keyword evidence="7 18" id="KW-0808">Transferase</keyword>
<feature type="domain" description="Glycosyltransferase 2-like" evidence="17">
    <location>
        <begin position="240"/>
        <end position="416"/>
    </location>
</feature>
<reference evidence="18 19" key="1">
    <citation type="submission" date="2018-06" db="EMBL/GenBank/DDBJ databases">
        <authorList>
            <person name="Strepis N."/>
        </authorList>
    </citation>
    <scope>NUCLEOTIDE SEQUENCE [LARGE SCALE GENOMIC DNA]</scope>
    <source>
        <strain evidence="18">LUCI</strain>
    </source>
</reference>
<keyword evidence="8 16" id="KW-0472">Membrane</keyword>
<evidence type="ECO:0000256" key="9">
    <source>
        <dbReference type="ARBA" id="ARBA00037408"/>
    </source>
</evidence>
<evidence type="ECO:0000256" key="6">
    <source>
        <dbReference type="ARBA" id="ARBA00022676"/>
    </source>
</evidence>
<comment type="function">
    <text evidence="9">Glycosaminoglycan synthesis. The hyaluronic acid capsule is involved in the pathogenicity of group A Streptococci; it may be the major virulence determinant.</text>
</comment>
<evidence type="ECO:0000256" key="2">
    <source>
        <dbReference type="ARBA" id="ARBA00004698"/>
    </source>
</evidence>
<proteinExistence type="inferred from homology"/>
<evidence type="ECO:0000256" key="3">
    <source>
        <dbReference type="ARBA" id="ARBA00006782"/>
    </source>
</evidence>
<evidence type="ECO:0000256" key="10">
    <source>
        <dbReference type="ARBA" id="ARBA00040508"/>
    </source>
</evidence>
<dbReference type="RefSeq" id="WP_207858385.1">
    <property type="nucleotide sequence ID" value="NZ_UPPP01000127.1"/>
</dbReference>
<sequence length="612" mass="70214">MKKLLQQEIKEKEDILLVSKPDRRLLSKAPDNEGTRTNIDRRRVTGNGAPDNIANLIETEAMGRRYVVDYAVSIQYTTADKKVKCLAKGVDISSTGMLLQVSPEIAQDLGQASKIRLKFTIIPGTMPEGYEMKVDIAAKYVRFAQNEEGKTFCGVEFAETLAQYATKKKNGYMLSAAAVFLFFITAGIILMRAESVLYFKFNKILYMYSIIAATFLLSRYLFASFYRPVPIDKDFTPGVTIVIPCFNEEQWIQRTILGCINQDYPMDKLEVVVVDDYSNDRSLEKIKEIIEELKSKETRYDLATRLHYIQQEKNAGKREALAKGALMARHELIVFVDSDSFLDPFAIRNVVQPFRDTKMGGVSGRTDVANTYTNSLTKMQAVRYYIAFRIMKAAESYFDAVTCLSGPLSCYRKDLVIQHMDAWLNQTFLGEKATFGDDRSMTNLILKENRTGYQDTAICNTIVPNKYSVFLKQQMRWKRSWLRESLAAAGFMWRKEPFMALSFYMGVLVPLLAPVIVIYNMIYIPLAHRVFPLTFLLGLFLMALLMSMAQLLLRKSSTWVFGLWFCLYYEAVLLWQMPIAWFTFWKSTWGTRMTPADIAERLKKNRGKSERA</sequence>
<dbReference type="GO" id="GO:0030213">
    <property type="term" value="P:hyaluronan biosynthetic process"/>
    <property type="evidence" value="ECO:0007669"/>
    <property type="project" value="TreeGrafter"/>
</dbReference>
<keyword evidence="16" id="KW-1133">Transmembrane helix</keyword>
<evidence type="ECO:0000256" key="12">
    <source>
        <dbReference type="ARBA" id="ARBA00043237"/>
    </source>
</evidence>
<feature type="transmembrane region" description="Helical" evidence="16">
    <location>
        <begin position="530"/>
        <end position="553"/>
    </location>
</feature>
<dbReference type="InterPro" id="IPR001173">
    <property type="entry name" value="Glyco_trans_2-like"/>
</dbReference>
<feature type="coiled-coil region" evidence="15">
    <location>
        <begin position="279"/>
        <end position="306"/>
    </location>
</feature>
<dbReference type="Gene3D" id="3.90.550.10">
    <property type="entry name" value="Spore Coat Polysaccharide Biosynthesis Protein SpsA, Chain A"/>
    <property type="match status" value="1"/>
</dbReference>
<keyword evidence="19" id="KW-1185">Reference proteome</keyword>
<evidence type="ECO:0000256" key="14">
    <source>
        <dbReference type="ARBA" id="ARBA00048168"/>
    </source>
</evidence>